<gene>
    <name evidence="1" type="ORF">A6V39_03955</name>
</gene>
<name>A0A1A9QBT7_9MOLU</name>
<protein>
    <submittedName>
        <fullName evidence="1">Uncharacterized protein</fullName>
    </submittedName>
</protein>
<dbReference type="RefSeq" id="WP_187150428.1">
    <property type="nucleotide sequence ID" value="NZ_LWUJ01000012.1"/>
</dbReference>
<keyword evidence="2" id="KW-1185">Reference proteome</keyword>
<proteinExistence type="predicted"/>
<dbReference type="Proteomes" id="UP000077623">
    <property type="component" value="Unassembled WGS sequence"/>
</dbReference>
<evidence type="ECO:0000313" key="1">
    <source>
        <dbReference type="EMBL" id="OAL10042.1"/>
    </source>
</evidence>
<sequence length="141" mass="16515">MNQSIRDLQIREKGFEIQDDDITDPSVIRDWCRDNLKEKIKSNKDPLLKKASKWCVNYQTIEEIMGDTFETNPTNLANKYDDLDDDVKELIAEIVVTNEQKVDCAKIKEWCDTNKKRRSSEDEEFFESKLTEICMKVNIGS</sequence>
<reference evidence="2" key="1">
    <citation type="submission" date="2016-04" db="EMBL/GenBank/DDBJ databases">
        <authorList>
            <person name="Quiroz-Castaneda R.E."/>
            <person name="Martinez-Ocampo F."/>
        </authorList>
    </citation>
    <scope>NUCLEOTIDE SEQUENCE [LARGE SCALE GENOMIC DNA]</scope>
    <source>
        <strain evidence="2">INIFAP01</strain>
    </source>
</reference>
<organism evidence="1 2">
    <name type="scientific">Candidatus Mycoplasma haematobovis</name>
    <dbReference type="NCBI Taxonomy" id="432608"/>
    <lineage>
        <taxon>Bacteria</taxon>
        <taxon>Bacillati</taxon>
        <taxon>Mycoplasmatota</taxon>
        <taxon>Mollicutes</taxon>
        <taxon>Mycoplasmataceae</taxon>
        <taxon>Mycoplasma</taxon>
    </lineage>
</organism>
<dbReference type="EMBL" id="LWUJ01000012">
    <property type="protein sequence ID" value="OAL10042.1"/>
    <property type="molecule type" value="Genomic_DNA"/>
</dbReference>
<dbReference type="STRING" id="432608.A6V39_03955"/>
<dbReference type="AlphaFoldDB" id="A0A1A9QBT7"/>
<comment type="caution">
    <text evidence="1">The sequence shown here is derived from an EMBL/GenBank/DDBJ whole genome shotgun (WGS) entry which is preliminary data.</text>
</comment>
<evidence type="ECO:0000313" key="2">
    <source>
        <dbReference type="Proteomes" id="UP000077623"/>
    </source>
</evidence>
<accession>A0A1A9QBT7</accession>